<gene>
    <name evidence="2" type="ORF">G2W53_019025</name>
</gene>
<protein>
    <submittedName>
        <fullName evidence="2">Leucoanthocyanidin reductase</fullName>
    </submittedName>
</protein>
<evidence type="ECO:0000313" key="2">
    <source>
        <dbReference type="EMBL" id="KAF7827861.1"/>
    </source>
</evidence>
<dbReference type="GO" id="GO:0009807">
    <property type="term" value="P:lignan biosynthetic process"/>
    <property type="evidence" value="ECO:0007669"/>
    <property type="project" value="UniProtKB-ARBA"/>
</dbReference>
<dbReference type="OrthoDB" id="419598at2759"/>
<dbReference type="Gene3D" id="3.40.50.720">
    <property type="entry name" value="NAD(P)-binding Rossmann-like Domain"/>
    <property type="match status" value="1"/>
</dbReference>
<dbReference type="Pfam" id="PF05368">
    <property type="entry name" value="NmrA"/>
    <property type="match status" value="1"/>
</dbReference>
<dbReference type="InterPro" id="IPR008030">
    <property type="entry name" value="NmrA-like"/>
</dbReference>
<name>A0A834TWW2_9FABA</name>
<proteinExistence type="predicted"/>
<accession>A0A834TWW2</accession>
<dbReference type="SUPFAM" id="SSF51735">
    <property type="entry name" value="NAD(P)-binding Rossmann-fold domains"/>
    <property type="match status" value="1"/>
</dbReference>
<evidence type="ECO:0000313" key="3">
    <source>
        <dbReference type="Proteomes" id="UP000634136"/>
    </source>
</evidence>
<dbReference type="Proteomes" id="UP000634136">
    <property type="component" value="Unassembled WGS sequence"/>
</dbReference>
<sequence>MTNEKSRVLIIGATGFIGGFVAKASLDAGFDTFLLIRPGPIATSKDALIKGLEEKGAILIHVSTTN</sequence>
<dbReference type="PANTHER" id="PTHR43349">
    <property type="entry name" value="PINORESINOL REDUCTASE-RELATED"/>
    <property type="match status" value="1"/>
</dbReference>
<evidence type="ECO:0000259" key="1">
    <source>
        <dbReference type="Pfam" id="PF05368"/>
    </source>
</evidence>
<dbReference type="AlphaFoldDB" id="A0A834TWW2"/>
<organism evidence="2 3">
    <name type="scientific">Senna tora</name>
    <dbReference type="NCBI Taxonomy" id="362788"/>
    <lineage>
        <taxon>Eukaryota</taxon>
        <taxon>Viridiplantae</taxon>
        <taxon>Streptophyta</taxon>
        <taxon>Embryophyta</taxon>
        <taxon>Tracheophyta</taxon>
        <taxon>Spermatophyta</taxon>
        <taxon>Magnoliopsida</taxon>
        <taxon>eudicotyledons</taxon>
        <taxon>Gunneridae</taxon>
        <taxon>Pentapetalae</taxon>
        <taxon>rosids</taxon>
        <taxon>fabids</taxon>
        <taxon>Fabales</taxon>
        <taxon>Fabaceae</taxon>
        <taxon>Caesalpinioideae</taxon>
        <taxon>Cassia clade</taxon>
        <taxon>Senna</taxon>
    </lineage>
</organism>
<feature type="domain" description="NmrA-like" evidence="1">
    <location>
        <begin position="4"/>
        <end position="63"/>
    </location>
</feature>
<reference evidence="2" key="1">
    <citation type="submission" date="2020-09" db="EMBL/GenBank/DDBJ databases">
        <title>Genome-Enabled Discovery of Anthraquinone Biosynthesis in Senna tora.</title>
        <authorList>
            <person name="Kang S.-H."/>
            <person name="Pandey R.P."/>
            <person name="Lee C.-M."/>
            <person name="Sim J.-S."/>
            <person name="Jeong J.-T."/>
            <person name="Choi B.-S."/>
            <person name="Jung M."/>
            <person name="Ginzburg D."/>
            <person name="Zhao K."/>
            <person name="Won S.Y."/>
            <person name="Oh T.-J."/>
            <person name="Yu Y."/>
            <person name="Kim N.-H."/>
            <person name="Lee O.R."/>
            <person name="Lee T.-H."/>
            <person name="Bashyal P."/>
            <person name="Kim T.-S."/>
            <person name="Lee W.-H."/>
            <person name="Kawkins C."/>
            <person name="Kim C.-K."/>
            <person name="Kim J.S."/>
            <person name="Ahn B.O."/>
            <person name="Rhee S.Y."/>
            <person name="Sohng J.K."/>
        </authorList>
    </citation>
    <scope>NUCLEOTIDE SEQUENCE</scope>
    <source>
        <tissue evidence="2">Leaf</tissue>
    </source>
</reference>
<dbReference type="InterPro" id="IPR050608">
    <property type="entry name" value="NmrA-type/Isoflavone_red_sf"/>
</dbReference>
<dbReference type="PANTHER" id="PTHR43349:SF89">
    <property type="entry name" value="LEUCANTHOCYANIDIN REDUCTASE"/>
    <property type="match status" value="1"/>
</dbReference>
<dbReference type="EMBL" id="JAAIUW010000006">
    <property type="protein sequence ID" value="KAF7827861.1"/>
    <property type="molecule type" value="Genomic_DNA"/>
</dbReference>
<dbReference type="InterPro" id="IPR036291">
    <property type="entry name" value="NAD(P)-bd_dom_sf"/>
</dbReference>
<comment type="caution">
    <text evidence="2">The sequence shown here is derived from an EMBL/GenBank/DDBJ whole genome shotgun (WGS) entry which is preliminary data.</text>
</comment>
<keyword evidence="3" id="KW-1185">Reference proteome</keyword>